<protein>
    <recommendedName>
        <fullName evidence="2">Gag1-like clamp domain-containing protein</fullName>
    </recommendedName>
</protein>
<accession>A0ABP0DZ13</accession>
<feature type="compositionally biased region" description="Basic and acidic residues" evidence="1">
    <location>
        <begin position="666"/>
        <end position="677"/>
    </location>
</feature>
<evidence type="ECO:0000313" key="3">
    <source>
        <dbReference type="EMBL" id="CAK7272206.1"/>
    </source>
</evidence>
<gene>
    <name evidence="3" type="ORF">SEPCBS57363_005014</name>
</gene>
<feature type="region of interest" description="Disordered" evidence="1">
    <location>
        <begin position="122"/>
        <end position="160"/>
    </location>
</feature>
<name>A0ABP0DZ13_9PEZI</name>
<feature type="region of interest" description="Disordered" evidence="1">
    <location>
        <begin position="504"/>
        <end position="574"/>
    </location>
</feature>
<feature type="compositionally biased region" description="Polar residues" evidence="1">
    <location>
        <begin position="534"/>
        <end position="548"/>
    </location>
</feature>
<reference evidence="3 4" key="1">
    <citation type="submission" date="2024-01" db="EMBL/GenBank/DDBJ databases">
        <authorList>
            <person name="Allen C."/>
            <person name="Tagirdzhanova G."/>
        </authorList>
    </citation>
    <scope>NUCLEOTIDE SEQUENCE [LARGE SCALE GENOMIC DNA]</scope>
    <source>
        <strain evidence="3 4">CBS 573.63</strain>
    </source>
</reference>
<feature type="compositionally biased region" description="Polar residues" evidence="1">
    <location>
        <begin position="78"/>
        <end position="98"/>
    </location>
</feature>
<feature type="region of interest" description="Disordered" evidence="1">
    <location>
        <begin position="78"/>
        <end position="110"/>
    </location>
</feature>
<dbReference type="PANTHER" id="PTHR28065:SF1">
    <property type="entry name" value="DUF4050 DOMAIN-CONTAINING PROTEIN"/>
    <property type="match status" value="1"/>
</dbReference>
<dbReference type="Proteomes" id="UP001642501">
    <property type="component" value="Unassembled WGS sequence"/>
</dbReference>
<feature type="region of interest" description="Disordered" evidence="1">
    <location>
        <begin position="181"/>
        <end position="220"/>
    </location>
</feature>
<feature type="compositionally biased region" description="Low complexity" evidence="1">
    <location>
        <begin position="518"/>
        <end position="533"/>
    </location>
</feature>
<comment type="caution">
    <text evidence="3">The sequence shown here is derived from an EMBL/GenBank/DDBJ whole genome shotgun (WGS) entry which is preliminary data.</text>
</comment>
<evidence type="ECO:0000256" key="1">
    <source>
        <dbReference type="SAM" id="MobiDB-lite"/>
    </source>
</evidence>
<dbReference type="InterPro" id="IPR025124">
    <property type="entry name" value="Gag1-like_clamp"/>
</dbReference>
<feature type="compositionally biased region" description="Low complexity" evidence="1">
    <location>
        <begin position="648"/>
        <end position="658"/>
    </location>
</feature>
<proteinExistence type="predicted"/>
<dbReference type="Pfam" id="PF13259">
    <property type="entry name" value="clamp_Gag1-like"/>
    <property type="match status" value="1"/>
</dbReference>
<keyword evidence="4" id="KW-1185">Reference proteome</keyword>
<evidence type="ECO:0000313" key="4">
    <source>
        <dbReference type="Proteomes" id="UP001642501"/>
    </source>
</evidence>
<feature type="compositionally biased region" description="Low complexity" evidence="1">
    <location>
        <begin position="768"/>
        <end position="786"/>
    </location>
</feature>
<dbReference type="PANTHER" id="PTHR28065">
    <property type="entry name" value="FREQUENIN"/>
    <property type="match status" value="1"/>
</dbReference>
<feature type="region of interest" description="Disordered" evidence="1">
    <location>
        <begin position="640"/>
        <end position="786"/>
    </location>
</feature>
<organism evidence="3 4">
    <name type="scientific">Sporothrix epigloea</name>
    <dbReference type="NCBI Taxonomy" id="1892477"/>
    <lineage>
        <taxon>Eukaryota</taxon>
        <taxon>Fungi</taxon>
        <taxon>Dikarya</taxon>
        <taxon>Ascomycota</taxon>
        <taxon>Pezizomycotina</taxon>
        <taxon>Sordariomycetes</taxon>
        <taxon>Sordariomycetidae</taxon>
        <taxon>Ophiostomatales</taxon>
        <taxon>Ophiostomataceae</taxon>
        <taxon>Sporothrix</taxon>
    </lineage>
</organism>
<dbReference type="EMBL" id="CAWUOM010000102">
    <property type="protein sequence ID" value="CAK7272206.1"/>
    <property type="molecule type" value="Genomic_DNA"/>
</dbReference>
<sequence length="786" mass="83461">MLAASTAIEAAVYADEASTHGVVVEMDAAVGEAPTRGNDLAESSPITPLHVHDLAHNTVDQSLEQLVLAQVSTLAAAQEASQNSTSQHEQNPAQSSASHPEPIGAADASAAVSDVIAQEAPLPISPTDDQPELIASTSFNPGLVSLPPSQPAQYDFDTEPETETAPKMVFFNLHKSPKSPFAKFRSHHSNDQQHALQAEAKSSDEPLNYGDPDLLSRDKSKQKDAVRRYLYKRIRNDWTFTWPAAELSPASIEAAKARACAVRQQIVSVEQAGLLGPSGTFASPLPPTASHATVSLAAVSVAVAADAATEASLGDSTNLGDELDSDTHSIYSTVSEDTSCLRPRSEWISDISEDENIGIYYQKMPTYVHSTFRYESPDAVVAAVNVPVEVRKAKARRDMRAEIVWNEGLACFAARRDAWTGARLVHVKLSKPAPPTSPTSPLRGLFRLHSFTKHDSAPPKLVHGAGAVAVDQKTMGHDFHSHSISTIPTAAVLVGTMPLTPVVSNSRHSLRSEHSQHSRNSQHSQQSQLSQQSTGAETAASTPVTSDYGSGADLDGNRHQQSVPRARLPHQQDCDVETMVPVLPPLLPPGNPMRASITPSIYLSLYDKLVLNCLRPSCPVNLCDMIGSCVAGWKRDNEWLPPRPVAAPAPVMSAMSVSLRKKRRNDRRDGQKDKRDVQSNAADGSKGGPASPGLGRRMSSFLSSRPAPASIGLPTTTTASNSSGAGSTSPPADEKDEEGSGGSRGLRRSLQRVLGLGHVAHGSNTMLGAQSSGHGHSVSVGAVGQS</sequence>
<feature type="domain" description="Gag1-like clamp" evidence="2">
    <location>
        <begin position="370"/>
        <end position="639"/>
    </location>
</feature>
<evidence type="ECO:0000259" key="2">
    <source>
        <dbReference type="Pfam" id="PF13259"/>
    </source>
</evidence>
<feature type="compositionally biased region" description="Low complexity" evidence="1">
    <location>
        <begin position="714"/>
        <end position="731"/>
    </location>
</feature>
<dbReference type="InterPro" id="IPR053274">
    <property type="entry name" value="Fluconazole_resistance"/>
</dbReference>